<evidence type="ECO:0000313" key="1">
    <source>
        <dbReference type="EMBL" id="GGM63508.1"/>
    </source>
</evidence>
<dbReference type="RefSeq" id="WP_189059424.1">
    <property type="nucleotide sequence ID" value="NZ_BMMK01000017.1"/>
</dbReference>
<proteinExistence type="predicted"/>
<comment type="caution">
    <text evidence="1">The sequence shown here is derived from an EMBL/GenBank/DDBJ whole genome shotgun (WGS) entry which is preliminary data.</text>
</comment>
<dbReference type="EMBL" id="BMMK01000017">
    <property type="protein sequence ID" value="GGM63508.1"/>
    <property type="molecule type" value="Genomic_DNA"/>
</dbReference>
<evidence type="ECO:0000313" key="2">
    <source>
        <dbReference type="Proteomes" id="UP000637578"/>
    </source>
</evidence>
<reference evidence="1" key="2">
    <citation type="submission" date="2020-09" db="EMBL/GenBank/DDBJ databases">
        <authorList>
            <person name="Sun Q."/>
            <person name="Zhou Y."/>
        </authorList>
    </citation>
    <scope>NUCLEOTIDE SEQUENCE</scope>
    <source>
        <strain evidence="1">CGMCC 4.5737</strain>
    </source>
</reference>
<name>A0A8J3FUZ1_9PSEU</name>
<sequence>MDRIAATASSPDGLVTVLVGPGGAVWDIEFGPGATTVDPHRLAALVADLSAKARARAARRAAHPLAPLPHRDGCERG</sequence>
<dbReference type="Pfam" id="PF02575">
    <property type="entry name" value="YbaB_DNA_bd"/>
    <property type="match status" value="1"/>
</dbReference>
<dbReference type="AlphaFoldDB" id="A0A8J3FUZ1"/>
<protein>
    <recommendedName>
        <fullName evidence="3">YbaB/EbfC DNA-binding family protein</fullName>
    </recommendedName>
</protein>
<dbReference type="InterPro" id="IPR036894">
    <property type="entry name" value="YbaB-like_sf"/>
</dbReference>
<dbReference type="InterPro" id="IPR004401">
    <property type="entry name" value="YbaB/EbfC"/>
</dbReference>
<dbReference type="Gene3D" id="3.30.1310.10">
    <property type="entry name" value="Nucleoid-associated protein YbaB-like domain"/>
    <property type="match status" value="1"/>
</dbReference>
<reference evidence="1" key="1">
    <citation type="journal article" date="2014" name="Int. J. Syst. Evol. Microbiol.">
        <title>Complete genome sequence of Corynebacterium casei LMG S-19264T (=DSM 44701T), isolated from a smear-ripened cheese.</title>
        <authorList>
            <consortium name="US DOE Joint Genome Institute (JGI-PGF)"/>
            <person name="Walter F."/>
            <person name="Albersmeier A."/>
            <person name="Kalinowski J."/>
            <person name="Ruckert C."/>
        </authorList>
    </citation>
    <scope>NUCLEOTIDE SEQUENCE</scope>
    <source>
        <strain evidence="1">CGMCC 4.5737</strain>
    </source>
</reference>
<dbReference type="Proteomes" id="UP000637578">
    <property type="component" value="Unassembled WGS sequence"/>
</dbReference>
<evidence type="ECO:0008006" key="3">
    <source>
        <dbReference type="Google" id="ProtNLM"/>
    </source>
</evidence>
<dbReference type="SUPFAM" id="SSF82607">
    <property type="entry name" value="YbaB-like"/>
    <property type="match status" value="1"/>
</dbReference>
<keyword evidence="2" id="KW-1185">Reference proteome</keyword>
<accession>A0A8J3FUZ1</accession>
<organism evidence="1 2">
    <name type="scientific">Longimycelium tulufanense</name>
    <dbReference type="NCBI Taxonomy" id="907463"/>
    <lineage>
        <taxon>Bacteria</taxon>
        <taxon>Bacillati</taxon>
        <taxon>Actinomycetota</taxon>
        <taxon>Actinomycetes</taxon>
        <taxon>Pseudonocardiales</taxon>
        <taxon>Pseudonocardiaceae</taxon>
        <taxon>Longimycelium</taxon>
    </lineage>
</organism>
<dbReference type="GO" id="GO:0003677">
    <property type="term" value="F:DNA binding"/>
    <property type="evidence" value="ECO:0007669"/>
    <property type="project" value="InterPro"/>
</dbReference>
<gene>
    <name evidence="1" type="ORF">GCM10012275_37640</name>
</gene>